<sequence>MNFKANIQLAHRTSAIINVPQLPLDLHLVNTISYKGPERVPFFVSYRGPIWPQSEMWNLQL</sequence>
<dbReference type="EMBL" id="SLVV01000021">
    <property type="protein sequence ID" value="TCN18093.1"/>
    <property type="molecule type" value="Genomic_DNA"/>
</dbReference>
<dbReference type="AlphaFoldDB" id="A0A4R2AWH5"/>
<gene>
    <name evidence="1" type="ORF">EV146_12121</name>
</gene>
<proteinExistence type="predicted"/>
<comment type="caution">
    <text evidence="1">The sequence shown here is derived from an EMBL/GenBank/DDBJ whole genome shotgun (WGS) entry which is preliminary data.</text>
</comment>
<evidence type="ECO:0000313" key="1">
    <source>
        <dbReference type="EMBL" id="TCN18093.1"/>
    </source>
</evidence>
<dbReference type="Proteomes" id="UP000295689">
    <property type="component" value="Unassembled WGS sequence"/>
</dbReference>
<accession>A0A4R2AWH5</accession>
<organism evidence="1 2">
    <name type="scientific">Mesobacillus foraminis</name>
    <dbReference type="NCBI Taxonomy" id="279826"/>
    <lineage>
        <taxon>Bacteria</taxon>
        <taxon>Bacillati</taxon>
        <taxon>Bacillota</taxon>
        <taxon>Bacilli</taxon>
        <taxon>Bacillales</taxon>
        <taxon>Bacillaceae</taxon>
        <taxon>Mesobacillus</taxon>
    </lineage>
</organism>
<reference evidence="1 2" key="1">
    <citation type="journal article" date="2015" name="Stand. Genomic Sci.">
        <title>Genomic Encyclopedia of Bacterial and Archaeal Type Strains, Phase III: the genomes of soil and plant-associated and newly described type strains.</title>
        <authorList>
            <person name="Whitman W.B."/>
            <person name="Woyke T."/>
            <person name="Klenk H.P."/>
            <person name="Zhou Y."/>
            <person name="Lilburn T.G."/>
            <person name="Beck B.J."/>
            <person name="De Vos P."/>
            <person name="Vandamme P."/>
            <person name="Eisen J.A."/>
            <person name="Garrity G."/>
            <person name="Hugenholtz P."/>
            <person name="Kyrpides N.C."/>
        </authorList>
    </citation>
    <scope>NUCLEOTIDE SEQUENCE [LARGE SCALE GENOMIC DNA]</scope>
    <source>
        <strain evidence="1 2">CV53</strain>
    </source>
</reference>
<name>A0A4R2AWH5_9BACI</name>
<evidence type="ECO:0000313" key="2">
    <source>
        <dbReference type="Proteomes" id="UP000295689"/>
    </source>
</evidence>
<protein>
    <submittedName>
        <fullName evidence="1">Uncharacterized protein</fullName>
    </submittedName>
</protein>
<keyword evidence="2" id="KW-1185">Reference proteome</keyword>